<dbReference type="PANTHER" id="PTHR35046">
    <property type="entry name" value="ZINC KNUCKLE (CCHC-TYPE) FAMILY PROTEIN"/>
    <property type="match status" value="1"/>
</dbReference>
<feature type="region of interest" description="Disordered" evidence="1">
    <location>
        <begin position="277"/>
        <end position="298"/>
    </location>
</feature>
<keyword evidence="3" id="KW-1185">Reference proteome</keyword>
<feature type="region of interest" description="Disordered" evidence="1">
    <location>
        <begin position="1"/>
        <end position="29"/>
    </location>
</feature>
<dbReference type="Proteomes" id="UP001231189">
    <property type="component" value="Unassembled WGS sequence"/>
</dbReference>
<reference evidence="2" key="1">
    <citation type="submission" date="2023-07" db="EMBL/GenBank/DDBJ databases">
        <title>A chromosome-level genome assembly of Lolium multiflorum.</title>
        <authorList>
            <person name="Chen Y."/>
            <person name="Copetti D."/>
            <person name="Kolliker R."/>
            <person name="Studer B."/>
        </authorList>
    </citation>
    <scope>NUCLEOTIDE SEQUENCE</scope>
    <source>
        <strain evidence="2">02402/16</strain>
        <tissue evidence="2">Leaf</tissue>
    </source>
</reference>
<evidence type="ECO:0000313" key="3">
    <source>
        <dbReference type="Proteomes" id="UP001231189"/>
    </source>
</evidence>
<dbReference type="Gene3D" id="3.10.10.10">
    <property type="entry name" value="HIV Type 1 Reverse Transcriptase, subunit A, domain 1"/>
    <property type="match status" value="1"/>
</dbReference>
<organism evidence="2 3">
    <name type="scientific">Lolium multiflorum</name>
    <name type="common">Italian ryegrass</name>
    <name type="synonym">Lolium perenne subsp. multiflorum</name>
    <dbReference type="NCBI Taxonomy" id="4521"/>
    <lineage>
        <taxon>Eukaryota</taxon>
        <taxon>Viridiplantae</taxon>
        <taxon>Streptophyta</taxon>
        <taxon>Embryophyta</taxon>
        <taxon>Tracheophyta</taxon>
        <taxon>Spermatophyta</taxon>
        <taxon>Magnoliopsida</taxon>
        <taxon>Liliopsida</taxon>
        <taxon>Poales</taxon>
        <taxon>Poaceae</taxon>
        <taxon>BOP clade</taxon>
        <taxon>Pooideae</taxon>
        <taxon>Poodae</taxon>
        <taxon>Poeae</taxon>
        <taxon>Poeae Chloroplast Group 2 (Poeae type)</taxon>
        <taxon>Loliodinae</taxon>
        <taxon>Loliinae</taxon>
        <taxon>Lolium</taxon>
    </lineage>
</organism>
<dbReference type="EMBL" id="JAUUTY010000001">
    <property type="protein sequence ID" value="KAK1698708.1"/>
    <property type="molecule type" value="Genomic_DNA"/>
</dbReference>
<protein>
    <submittedName>
        <fullName evidence="2">Uncharacterized protein</fullName>
    </submittedName>
</protein>
<feature type="compositionally biased region" description="Basic and acidic residues" evidence="1">
    <location>
        <begin position="223"/>
        <end position="236"/>
    </location>
</feature>
<accession>A0AAD8U6D0</accession>
<dbReference type="InterPro" id="IPR043502">
    <property type="entry name" value="DNA/RNA_pol_sf"/>
</dbReference>
<dbReference type="PANTHER" id="PTHR35046:SF9">
    <property type="entry name" value="RNA-DIRECTED DNA POLYMERASE"/>
    <property type="match status" value="1"/>
</dbReference>
<feature type="region of interest" description="Disordered" evidence="1">
    <location>
        <begin position="223"/>
        <end position="255"/>
    </location>
</feature>
<evidence type="ECO:0000256" key="1">
    <source>
        <dbReference type="SAM" id="MobiDB-lite"/>
    </source>
</evidence>
<dbReference type="AlphaFoldDB" id="A0AAD8U6D0"/>
<sequence length="315" mass="35097">MFIIDNDEYETGDDADPDAPEDDDYDSDGVDAFPSEARTIVVSQRALNVQPSASTQRSNLFQTKALVGPDKSCKVIIDGGSCHNLANKELCAKLKLKYLPHPYPYYIQWLSDNGEMKEFSDVFPEEVPAGLPPLCGIEQQIDLIPGASLPNRAPYRTNPEETKEIQKQVQALLEKGLDPLQGLVRSYLRNRYEDGASIARGEEEQLDVKLDMELDMKLDMKTSHGRVREERETCVKEEEDVQAAPRPVQPAPTPGEPGAHRLLRRCQPGGFSVCHPGGPVPGPVDRLPGRPCPSQSRPDRDLGRLLLYFLDFWSS</sequence>
<proteinExistence type="predicted"/>
<name>A0AAD8U6D0_LOLMU</name>
<gene>
    <name evidence="2" type="ORF">QYE76_015405</name>
</gene>
<evidence type="ECO:0000313" key="2">
    <source>
        <dbReference type="EMBL" id="KAK1698708.1"/>
    </source>
</evidence>
<comment type="caution">
    <text evidence="2">The sequence shown here is derived from an EMBL/GenBank/DDBJ whole genome shotgun (WGS) entry which is preliminary data.</text>
</comment>
<dbReference type="SUPFAM" id="SSF56672">
    <property type="entry name" value="DNA/RNA polymerases"/>
    <property type="match status" value="1"/>
</dbReference>